<protein>
    <recommendedName>
        <fullName evidence="5">Transmembrane protein 26</fullName>
    </recommendedName>
</protein>
<keyword evidence="2" id="KW-0472">Membrane</keyword>
<feature type="transmembrane region" description="Helical" evidence="2">
    <location>
        <begin position="63"/>
        <end position="82"/>
    </location>
</feature>
<keyword evidence="4" id="KW-1185">Reference proteome</keyword>
<accession>A0ABD0L087</accession>
<keyword evidence="2" id="KW-1133">Transmembrane helix</keyword>
<feature type="transmembrane region" description="Helical" evidence="2">
    <location>
        <begin position="258"/>
        <end position="279"/>
    </location>
</feature>
<dbReference type="EMBL" id="JACVVK020000099">
    <property type="protein sequence ID" value="KAK7492780.1"/>
    <property type="molecule type" value="Genomic_DNA"/>
</dbReference>
<keyword evidence="2" id="KW-0812">Transmembrane</keyword>
<proteinExistence type="predicted"/>
<feature type="compositionally biased region" description="Basic and acidic residues" evidence="1">
    <location>
        <begin position="366"/>
        <end position="380"/>
    </location>
</feature>
<feature type="region of interest" description="Disordered" evidence="1">
    <location>
        <begin position="366"/>
        <end position="503"/>
    </location>
</feature>
<dbReference type="AlphaFoldDB" id="A0ABD0L087"/>
<feature type="transmembrane region" description="Helical" evidence="2">
    <location>
        <begin position="117"/>
        <end position="136"/>
    </location>
</feature>
<name>A0ABD0L087_9CAEN</name>
<evidence type="ECO:0000313" key="3">
    <source>
        <dbReference type="EMBL" id="KAK7492780.1"/>
    </source>
</evidence>
<feature type="compositionally biased region" description="Basic and acidic residues" evidence="1">
    <location>
        <begin position="389"/>
        <end position="503"/>
    </location>
</feature>
<evidence type="ECO:0000256" key="1">
    <source>
        <dbReference type="SAM" id="MobiDB-lite"/>
    </source>
</evidence>
<organism evidence="3 4">
    <name type="scientific">Batillaria attramentaria</name>
    <dbReference type="NCBI Taxonomy" id="370345"/>
    <lineage>
        <taxon>Eukaryota</taxon>
        <taxon>Metazoa</taxon>
        <taxon>Spiralia</taxon>
        <taxon>Lophotrochozoa</taxon>
        <taxon>Mollusca</taxon>
        <taxon>Gastropoda</taxon>
        <taxon>Caenogastropoda</taxon>
        <taxon>Sorbeoconcha</taxon>
        <taxon>Cerithioidea</taxon>
        <taxon>Batillariidae</taxon>
        <taxon>Batillaria</taxon>
    </lineage>
</organism>
<dbReference type="Pfam" id="PF09772">
    <property type="entry name" value="Tmem26"/>
    <property type="match status" value="1"/>
</dbReference>
<evidence type="ECO:0008006" key="5">
    <source>
        <dbReference type="Google" id="ProtNLM"/>
    </source>
</evidence>
<feature type="transmembrane region" description="Helical" evidence="2">
    <location>
        <begin position="7"/>
        <end position="27"/>
    </location>
</feature>
<dbReference type="PANTHER" id="PTHR22168">
    <property type="entry name" value="TMEM26 PROTEIN"/>
    <property type="match status" value="1"/>
</dbReference>
<dbReference type="PANTHER" id="PTHR22168:SF3">
    <property type="entry name" value="TRANSMEMBRANE PROTEIN 26"/>
    <property type="match status" value="1"/>
</dbReference>
<feature type="transmembrane region" description="Helical" evidence="2">
    <location>
        <begin position="33"/>
        <end position="51"/>
    </location>
</feature>
<evidence type="ECO:0000256" key="2">
    <source>
        <dbReference type="SAM" id="Phobius"/>
    </source>
</evidence>
<evidence type="ECO:0000313" key="4">
    <source>
        <dbReference type="Proteomes" id="UP001519460"/>
    </source>
</evidence>
<gene>
    <name evidence="3" type="ORF">BaRGS_00015918</name>
</gene>
<sequence length="503" mass="57628">MGRFARLQALIVRFFLTLHFVLVVWRVTEFWGVWYWLLAAAIVPFLFEGAYTVVKRKGVEWQLFSPCFFCYIAATLPGIWLLEIHRTNTYQAANITTIQSLAISGVEIPIRLSADTWVLVVEELMLYLMILGRWLLPRGEVGREQLSQLLFAFIGIASDIMELFSLFDEDMIRQDTIVTYFLLGVWSWSIVQFTLTFHAAHKPRRARGLQLSSTQINPQLENRNAAIRVELGASLMSLFMQDGPFLALRLYCMVTYELINHSIVFFTAKNTLVILLLLYKITILLSKRFCPARHDEFKHVLGGEKDRKTRTTDKKKDARLNGGFGDMDVHDLQLVIDGPATEAKKKDKDKDQLVETVSEDTILAKDKEEKDKDKGTLERKKGGKKEKAKRTTEDEALDRGKEEKDKSKGTLERSMDGKKEKAKRTTEDEALDRGKEEKDKGKGTLERTMDGKKEKAKRTTEDEALDRGKEEKDKGKGTLERTMDGKKEKAKRTTKDEALDRGK</sequence>
<feature type="transmembrane region" description="Helical" evidence="2">
    <location>
        <begin position="179"/>
        <end position="200"/>
    </location>
</feature>
<comment type="caution">
    <text evidence="3">The sequence shown here is derived from an EMBL/GenBank/DDBJ whole genome shotgun (WGS) entry which is preliminary data.</text>
</comment>
<dbReference type="InterPro" id="IPR019169">
    <property type="entry name" value="Transmembrane_26"/>
</dbReference>
<feature type="transmembrane region" description="Helical" evidence="2">
    <location>
        <begin position="148"/>
        <end position="167"/>
    </location>
</feature>
<reference evidence="3 4" key="1">
    <citation type="journal article" date="2023" name="Sci. Data">
        <title>Genome assembly of the Korean intertidal mud-creeper Batillaria attramentaria.</title>
        <authorList>
            <person name="Patra A.K."/>
            <person name="Ho P.T."/>
            <person name="Jun S."/>
            <person name="Lee S.J."/>
            <person name="Kim Y."/>
            <person name="Won Y.J."/>
        </authorList>
    </citation>
    <scope>NUCLEOTIDE SEQUENCE [LARGE SCALE GENOMIC DNA]</scope>
    <source>
        <strain evidence="3">Wonlab-2016</strain>
    </source>
</reference>
<dbReference type="Proteomes" id="UP001519460">
    <property type="component" value="Unassembled WGS sequence"/>
</dbReference>